<dbReference type="AlphaFoldDB" id="A0AAE1HDR8"/>
<name>A0AAE1HDR8_9NEOP</name>
<accession>A0AAE1HDR8</accession>
<evidence type="ECO:0000313" key="2">
    <source>
        <dbReference type="Proteomes" id="UP001219518"/>
    </source>
</evidence>
<sequence>MCSPNFNFGGVQLGPSETWCCECTFRVKDETEIRKGSGNSGRLVQGPASAFSLFQCKWHLTLNAEPPWLRAELFCLVERVNLERFLQDIFPVIDYCNCKPH</sequence>
<reference evidence="1" key="2">
    <citation type="journal article" date="2023" name="BMC Genomics">
        <title>Pest status, molecular evolution, and epigenetic factors derived from the genome assembly of Frankliniella fusca, a thysanopteran phytovirus vector.</title>
        <authorList>
            <person name="Catto M.A."/>
            <person name="Labadie P.E."/>
            <person name="Jacobson A.L."/>
            <person name="Kennedy G.G."/>
            <person name="Srinivasan R."/>
            <person name="Hunt B.G."/>
        </authorList>
    </citation>
    <scope>NUCLEOTIDE SEQUENCE</scope>
    <source>
        <strain evidence="1">PL_HMW_Pooled</strain>
    </source>
</reference>
<keyword evidence="2" id="KW-1185">Reference proteome</keyword>
<proteinExistence type="predicted"/>
<dbReference type="EMBL" id="JAHWGI010000971">
    <property type="protein sequence ID" value="KAK3919238.1"/>
    <property type="molecule type" value="Genomic_DNA"/>
</dbReference>
<organism evidence="1 2">
    <name type="scientific">Frankliniella fusca</name>
    <dbReference type="NCBI Taxonomy" id="407009"/>
    <lineage>
        <taxon>Eukaryota</taxon>
        <taxon>Metazoa</taxon>
        <taxon>Ecdysozoa</taxon>
        <taxon>Arthropoda</taxon>
        <taxon>Hexapoda</taxon>
        <taxon>Insecta</taxon>
        <taxon>Pterygota</taxon>
        <taxon>Neoptera</taxon>
        <taxon>Paraneoptera</taxon>
        <taxon>Thysanoptera</taxon>
        <taxon>Terebrantia</taxon>
        <taxon>Thripoidea</taxon>
        <taxon>Thripidae</taxon>
        <taxon>Frankliniella</taxon>
    </lineage>
</organism>
<protein>
    <submittedName>
        <fullName evidence="1">Hemolysin ahh1</fullName>
    </submittedName>
</protein>
<gene>
    <name evidence="1" type="ORF">KUF71_008387</name>
</gene>
<reference evidence="1" key="1">
    <citation type="submission" date="2021-07" db="EMBL/GenBank/DDBJ databases">
        <authorList>
            <person name="Catto M.A."/>
            <person name="Jacobson A."/>
            <person name="Kennedy G."/>
            <person name="Labadie P."/>
            <person name="Hunt B.G."/>
            <person name="Srinivasan R."/>
        </authorList>
    </citation>
    <scope>NUCLEOTIDE SEQUENCE</scope>
    <source>
        <strain evidence="1">PL_HMW_Pooled</strain>
        <tissue evidence="1">Head</tissue>
    </source>
</reference>
<evidence type="ECO:0000313" key="1">
    <source>
        <dbReference type="EMBL" id="KAK3919238.1"/>
    </source>
</evidence>
<dbReference type="Proteomes" id="UP001219518">
    <property type="component" value="Unassembled WGS sequence"/>
</dbReference>
<comment type="caution">
    <text evidence="1">The sequence shown here is derived from an EMBL/GenBank/DDBJ whole genome shotgun (WGS) entry which is preliminary data.</text>
</comment>